<name>A0A0J7JF34_9GAMM</name>
<feature type="coiled-coil region" evidence="1">
    <location>
        <begin position="170"/>
        <end position="197"/>
    </location>
</feature>
<dbReference type="OrthoDB" id="5932567at2"/>
<dbReference type="PATRIC" id="fig|1658765.3.peg.2629"/>
<keyword evidence="4" id="KW-1185">Reference proteome</keyword>
<evidence type="ECO:0000313" key="4">
    <source>
        <dbReference type="Proteomes" id="UP000036102"/>
    </source>
</evidence>
<keyword evidence="1" id="KW-0175">Coiled coil</keyword>
<protein>
    <submittedName>
        <fullName evidence="3">Uncharacterized protein</fullName>
    </submittedName>
</protein>
<sequence length="283" mass="32333">MKMKISVLLGLCLLVAGCGSSNIDLVKESAFIVDDTYTVAQALDGRSICSDHSWEEYEDSRGRVIVEYRCDIRGVSEYFSQTKDEVDQALSRSLGYRVQELEKEIKWIKAQLDEAPSITSEAIKQFKDTDRLESFMFVRYRFSPYDCGISSSGYSEDKVAKLRECLDEKVDLEKSTIENNEKEIAEYKQQIESKSRVVGIESATEVFKWILSEDMIYYHGGGVTLKLDDHPDIHFPYMRDGGGLEYFMERALKDTLDDQFRDYADLAESREAVPTAKAVMSKL</sequence>
<accession>A0A0J7JF34</accession>
<evidence type="ECO:0000256" key="2">
    <source>
        <dbReference type="SAM" id="SignalP"/>
    </source>
</evidence>
<proteinExistence type="predicted"/>
<keyword evidence="2" id="KW-0732">Signal</keyword>
<dbReference type="Proteomes" id="UP000036102">
    <property type="component" value="Unassembled WGS sequence"/>
</dbReference>
<feature type="chain" id="PRO_5005289614" evidence="2">
    <location>
        <begin position="24"/>
        <end position="283"/>
    </location>
</feature>
<dbReference type="AlphaFoldDB" id="A0A0J7JF34"/>
<dbReference type="EMBL" id="LFBU01000001">
    <property type="protein sequence ID" value="KMQ76396.1"/>
    <property type="molecule type" value="Genomic_DNA"/>
</dbReference>
<evidence type="ECO:0000313" key="3">
    <source>
        <dbReference type="EMBL" id="KMQ76396.1"/>
    </source>
</evidence>
<dbReference type="RefSeq" id="WP_048496378.1">
    <property type="nucleotide sequence ID" value="NZ_LFBU01000001.1"/>
</dbReference>
<comment type="caution">
    <text evidence="3">The sequence shown here is derived from an EMBL/GenBank/DDBJ whole genome shotgun (WGS) entry which is preliminary data.</text>
</comment>
<gene>
    <name evidence="3" type="ORF">Msub_12609</name>
</gene>
<dbReference type="PROSITE" id="PS51257">
    <property type="entry name" value="PROKAR_LIPOPROTEIN"/>
    <property type="match status" value="1"/>
</dbReference>
<reference evidence="3 4" key="1">
    <citation type="submission" date="2015-06" db="EMBL/GenBank/DDBJ databases">
        <title>Marinobacter subterrani, a genetically tractable neutrophilic iron-oxidizing strain isolated from the Soudan Iron Mine.</title>
        <authorList>
            <person name="Bonis B.M."/>
            <person name="Gralnick J.A."/>
        </authorList>
    </citation>
    <scope>NUCLEOTIDE SEQUENCE [LARGE SCALE GENOMIC DNA]</scope>
    <source>
        <strain evidence="3 4">JG233</strain>
    </source>
</reference>
<feature type="signal peptide" evidence="2">
    <location>
        <begin position="1"/>
        <end position="23"/>
    </location>
</feature>
<organism evidence="3 4">
    <name type="scientific">Marinobacter subterrani</name>
    <dbReference type="NCBI Taxonomy" id="1658765"/>
    <lineage>
        <taxon>Bacteria</taxon>
        <taxon>Pseudomonadati</taxon>
        <taxon>Pseudomonadota</taxon>
        <taxon>Gammaproteobacteria</taxon>
        <taxon>Pseudomonadales</taxon>
        <taxon>Marinobacteraceae</taxon>
        <taxon>Marinobacter</taxon>
    </lineage>
</organism>
<evidence type="ECO:0000256" key="1">
    <source>
        <dbReference type="SAM" id="Coils"/>
    </source>
</evidence>